<dbReference type="EMBL" id="CP007217">
    <property type="protein sequence ID" value="AJR10690.1"/>
    <property type="molecule type" value="Genomic_DNA"/>
</dbReference>
<dbReference type="InterPro" id="IPR009014">
    <property type="entry name" value="Transketo_C/PFOR_II"/>
</dbReference>
<evidence type="ECO:0000256" key="2">
    <source>
        <dbReference type="ARBA" id="ARBA00003906"/>
    </source>
</evidence>
<dbReference type="InterPro" id="IPR033248">
    <property type="entry name" value="Transketolase_C"/>
</dbReference>
<keyword evidence="5" id="KW-0786">Thiamine pyrophosphate</keyword>
<dbReference type="KEGG" id="cmm:NC80_03115"/>
<comment type="function">
    <text evidence="2">E1 component of the 2-oxoglutarate dehydrogenase (OGDH) complex which catalyzes the decarboxylation of 2-oxoglutarate, the first step in the conversion of 2-oxoglutarate to succinyl-CoA and CO(2).</text>
</comment>
<dbReference type="PATRIC" id="fig|83560.10.peg.633"/>
<sequence>MRHSIYQLDSAVENVFRLAWTLRFSERKMLLLSRQSGSGGSFQLSCAGHELAGVVAAKSLIPGKDWAFPYYRDQGFPLGLGCDLSEIFASFLARTTQNHSDGRMMPYHYSHKKLRICCQSSVVGTQFLQAAGRAWAVKNSGKNEVVYVSGGDGSTSQGEFHEMLNFASLHQLPLVIVIQNNQWAISVPFADQCGADLVALGKSYSGLATYKVDGGDLSALTQTFDCAVSDARHHHIPALVIVDVVRLESHSNSDNQTKYRSEEELLYCQEQDPLVRLEKSLIDDFGVAQETIEQIKEELQETISKACELAESTPFHCKGATKHEVFAPYNVSLIDYENSLESASLQGSEPRVMRDAITEALVEEMHRDPGVVVFGEDVAGNKGGVFGVTRTLTERFGRNRCFNTPLAEATIIGTAIGMAFDGFHKPVAEIQFADYIWPGINQLFSEAASIYYRSAGEWEMPIVIRTPCGGYIQGGPYHSQNIEAFLAHCPGLKVAYPSNAADAKALLKAAIRDPNPVVFLEHKALYQRRAFSTTPVFSSDYVLPFGKARIVHSGTDLTIVSWGMSLVMSVEVAKDLLGLGVSVEVIDLRTIVPCDFATVCESVKKTGKLLVVHEASEFCGFGSELVALVAERAYRYLDAPIKRIGGRHSPIPYSKVLENEVLPQKEMIFQEAKSLAEF</sequence>
<dbReference type="InterPro" id="IPR005475">
    <property type="entry name" value="Transketolase-like_Pyr-bd"/>
</dbReference>
<dbReference type="Gene3D" id="3.40.50.920">
    <property type="match status" value="1"/>
</dbReference>
<dbReference type="CDD" id="cd07036">
    <property type="entry name" value="TPP_PYR_E1-PDHc-beta_like"/>
    <property type="match status" value="1"/>
</dbReference>
<dbReference type="Pfam" id="PF02779">
    <property type="entry name" value="Transket_pyr"/>
    <property type="match status" value="1"/>
</dbReference>
<dbReference type="SUPFAM" id="SSF52518">
    <property type="entry name" value="Thiamin diphosphate-binding fold (THDP-binding)"/>
    <property type="match status" value="2"/>
</dbReference>
<dbReference type="PANTHER" id="PTHR42980:SF1">
    <property type="entry name" value="2-OXOISOVALERATE DEHYDROGENASE SUBUNIT BETA, MITOCHONDRIAL"/>
    <property type="match status" value="1"/>
</dbReference>
<dbReference type="GO" id="GO:0003863">
    <property type="term" value="F:branched-chain 2-oxo acid dehydrogenase activity"/>
    <property type="evidence" value="ECO:0007669"/>
    <property type="project" value="UniProtKB-EC"/>
</dbReference>
<dbReference type="RefSeq" id="WP_010231007.1">
    <property type="nucleotide sequence ID" value="NZ_CP007217.1"/>
</dbReference>
<dbReference type="FunFam" id="3.40.50.920:FF:000001">
    <property type="entry name" value="Pyruvate dehydrogenase E1 beta subunit"/>
    <property type="match status" value="1"/>
</dbReference>
<dbReference type="GeneID" id="1245978"/>
<organism evidence="7 8">
    <name type="scientific">Chlamydia muridarum</name>
    <dbReference type="NCBI Taxonomy" id="83560"/>
    <lineage>
        <taxon>Bacteria</taxon>
        <taxon>Pseudomonadati</taxon>
        <taxon>Chlamydiota</taxon>
        <taxon>Chlamydiia</taxon>
        <taxon>Chlamydiales</taxon>
        <taxon>Chlamydiaceae</taxon>
        <taxon>Chlamydia/Chlamydophila group</taxon>
        <taxon>Chlamydia</taxon>
    </lineage>
</organism>
<dbReference type="KEGG" id="cmx:DNC_03135"/>
<dbReference type="PANTHER" id="PTHR42980">
    <property type="entry name" value="2-OXOISOVALERATE DEHYDROGENASE SUBUNIT BETA-RELATED"/>
    <property type="match status" value="1"/>
</dbReference>
<dbReference type="Gene3D" id="3.40.50.970">
    <property type="match status" value="2"/>
</dbReference>
<dbReference type="KEGG" id="cmg:NC81_03130"/>
<dbReference type="GO" id="GO:0007584">
    <property type="term" value="P:response to nutrient"/>
    <property type="evidence" value="ECO:0007669"/>
    <property type="project" value="TreeGrafter"/>
</dbReference>
<gene>
    <name evidence="7" type="ORF">BD36_03310</name>
</gene>
<dbReference type="Pfam" id="PF02780">
    <property type="entry name" value="Transketolase_C"/>
    <property type="match status" value="1"/>
</dbReference>
<dbReference type="GO" id="GO:0009083">
    <property type="term" value="P:branched-chain amino acid catabolic process"/>
    <property type="evidence" value="ECO:0007669"/>
    <property type="project" value="TreeGrafter"/>
</dbReference>
<proteinExistence type="predicted"/>
<evidence type="ECO:0000259" key="6">
    <source>
        <dbReference type="SMART" id="SM00861"/>
    </source>
</evidence>
<name>A0A097KFF9_CHLMR</name>
<dbReference type="InterPro" id="IPR029061">
    <property type="entry name" value="THDP-binding"/>
</dbReference>
<dbReference type="Proteomes" id="UP000260363">
    <property type="component" value="Chromosome"/>
</dbReference>
<evidence type="ECO:0000313" key="8">
    <source>
        <dbReference type="Proteomes" id="UP000260363"/>
    </source>
</evidence>
<accession>A0A097KFF9</accession>
<dbReference type="OMA" id="PIALYPM"/>
<dbReference type="STRING" id="83560.NC80_03115"/>
<feature type="domain" description="Transketolase-like pyrimidine-binding" evidence="6">
    <location>
        <begin position="351"/>
        <end position="528"/>
    </location>
</feature>
<dbReference type="AlphaFoldDB" id="A0A097KFF9"/>
<evidence type="ECO:0000256" key="1">
    <source>
        <dbReference type="ARBA" id="ARBA00001964"/>
    </source>
</evidence>
<dbReference type="Pfam" id="PF00676">
    <property type="entry name" value="E1_dh"/>
    <property type="match status" value="1"/>
</dbReference>
<protein>
    <recommendedName>
        <fullName evidence="3">3-methyl-2-oxobutanoate dehydrogenase (2-methylpropanoyl-transferring)</fullName>
        <ecNumber evidence="3">1.2.4.4</ecNumber>
    </recommendedName>
</protein>
<evidence type="ECO:0000256" key="5">
    <source>
        <dbReference type="ARBA" id="ARBA00023052"/>
    </source>
</evidence>
<evidence type="ECO:0000256" key="4">
    <source>
        <dbReference type="ARBA" id="ARBA00023002"/>
    </source>
</evidence>
<dbReference type="CDD" id="cd02000">
    <property type="entry name" value="TPP_E1_PDC_ADC_BCADC"/>
    <property type="match status" value="1"/>
</dbReference>
<evidence type="ECO:0000313" key="7">
    <source>
        <dbReference type="EMBL" id="AJR10690.1"/>
    </source>
</evidence>
<dbReference type="SMART" id="SM00861">
    <property type="entry name" value="Transket_pyr"/>
    <property type="match status" value="1"/>
</dbReference>
<comment type="cofactor">
    <cofactor evidence="1">
        <name>thiamine diphosphate</name>
        <dbReference type="ChEBI" id="CHEBI:58937"/>
    </cofactor>
</comment>
<keyword evidence="4" id="KW-0560">Oxidoreductase</keyword>
<dbReference type="FunFam" id="3.40.50.970:FF:000001">
    <property type="entry name" value="Pyruvate dehydrogenase E1 beta subunit"/>
    <property type="match status" value="1"/>
</dbReference>
<reference evidence="7 8" key="1">
    <citation type="submission" date="2014-02" db="EMBL/GenBank/DDBJ databases">
        <authorList>
            <person name="Chen C."/>
            <person name="Conrad T.A."/>
            <person name="Zhou Z."/>
            <person name="Lai Z."/>
            <person name="Zhong G."/>
        </authorList>
    </citation>
    <scope>NUCLEOTIDE SEQUENCE [LARGE SCALE GENOMIC DNA]</scope>
    <source>
        <strain evidence="7 8">Nigg3-28</strain>
    </source>
</reference>
<evidence type="ECO:0000256" key="3">
    <source>
        <dbReference type="ARBA" id="ARBA00012277"/>
    </source>
</evidence>
<dbReference type="SUPFAM" id="SSF52922">
    <property type="entry name" value="TK C-terminal domain-like"/>
    <property type="match status" value="1"/>
</dbReference>
<dbReference type="InterPro" id="IPR001017">
    <property type="entry name" value="DH_E1"/>
</dbReference>
<dbReference type="EC" id="1.2.4.4" evidence="3"/>